<feature type="compositionally biased region" description="Acidic residues" evidence="5">
    <location>
        <begin position="218"/>
        <end position="237"/>
    </location>
</feature>
<dbReference type="EMBL" id="ML975160">
    <property type="protein sequence ID" value="KAF1811803.1"/>
    <property type="molecule type" value="Genomic_DNA"/>
</dbReference>
<organism evidence="6">
    <name type="scientific">Eremomyces bilateralis CBS 781.70</name>
    <dbReference type="NCBI Taxonomy" id="1392243"/>
    <lineage>
        <taxon>Eukaryota</taxon>
        <taxon>Fungi</taxon>
        <taxon>Dikarya</taxon>
        <taxon>Ascomycota</taxon>
        <taxon>Pezizomycotina</taxon>
        <taxon>Dothideomycetes</taxon>
        <taxon>Dothideomycetes incertae sedis</taxon>
        <taxon>Eremomycetales</taxon>
        <taxon>Eremomycetaceae</taxon>
        <taxon>Eremomyces</taxon>
    </lineage>
</organism>
<dbReference type="InterPro" id="IPR011990">
    <property type="entry name" value="TPR-like_helical_dom_sf"/>
</dbReference>
<reference evidence="8" key="3">
    <citation type="submission" date="2025-04" db="UniProtKB">
        <authorList>
            <consortium name="RefSeq"/>
        </authorList>
    </citation>
    <scope>IDENTIFICATION</scope>
    <source>
        <strain evidence="8">CBS 781.70</strain>
    </source>
</reference>
<reference evidence="8" key="2">
    <citation type="submission" date="2020-04" db="EMBL/GenBank/DDBJ databases">
        <authorList>
            <consortium name="NCBI Genome Project"/>
        </authorList>
    </citation>
    <scope>NUCLEOTIDE SEQUENCE</scope>
    <source>
        <strain evidence="8">CBS 781.70</strain>
    </source>
</reference>
<sequence>MADEHDLPPKRSRGDGSQLSKSNSDRKRKRTDEEESCRKNRGTRFGRDSKATIEKSNSRRSGKQADDRQTLDRLGKEKADAVVFSSDGSKLYVVDRKGDRQNLIYGSLGRYSIPLYRRSGNGGVLGVQASHRIDRDVSDDKALIVQDRFASKREGKSRLHTQRHSDRGVRRILPKDSKEAEDHDADFVGLKPGKQSLRKGGSHIQPFSLFDQGHGDLSSDEADDKAEDSGPEVDEALNDAKSKQAELSKRTTSDPTDLQAWLDLIAHQEVMVRMGATTDKRAMSGAERRGLADVRLSIYERALKVVQSLPDQVKLVLGLLREGSNIWDSKQLAVKWKDYIDRYPKSPDLRIRYIDFIQSNIAIFSYEKCLEAYRKPLQAVDSTKEDKLRILIRLTRFMKDSGYHELAIGIWQALLEYHTFHCGIFNRSLDDIQEFWGSEVSRIGEQGARGWRHYSSPSHPSGSRLSSGTAMDVPEAVRFEDQFHPTADSCFQQFGVLESCRMKHLFLPGRAADDVGEDDPFHMIMTNDVLDYWDFLQGEVEPIAVVSAVLGFGGLPPLPSGLIKWHGDAKQRADQFLRFETLCPPKQSPESGSFRDNLERLSRLPMKCRMLTTEHLFSDAFDANQSGPLIDWVRRVLELISFAPEKEMGKEHVIQEYFVALEWHFSPSTAMKTAKRLLKKHPSNLRLYNAIALMESRSGKTEESDRIFMAALDLALKLDQSDQEPKILLLRTWVWEALRLGDVKKAATRLMTFGSSEVSTTGPGEASGNVFTPAAVLRVRRMLADGIDHATSLGDEYLVALYGECLAILEYLRYDRDFQSADLSFSHSITKSAPLTKHLMANELLHQARAQLLASHAIFVKTFKPSALRDAILTSVNLFPSNTDFLTLFAANESKFRMDQRVRALLKTDESGDEEHAFIRSVFAIWTEMNRGVELGGTKHAIRSAFENALRNDAGKHSFALWRSYVQYEMELADFERAKKVFFRGVTHLPWSKDFMMLAFTELVDHLTFRELKRVYGVLEEKELRIMVNIQEQVDEREEMEETKLDPVGFAGDSSGEEA</sequence>
<comment type="subcellular location">
    <subcellularLocation>
        <location evidence="1">Nucleus</location>
    </subcellularLocation>
</comment>
<feature type="compositionally biased region" description="Basic and acidic residues" evidence="5">
    <location>
        <begin position="238"/>
        <end position="252"/>
    </location>
</feature>
<dbReference type="InterPro" id="IPR013633">
    <property type="entry name" value="NRDE-2"/>
</dbReference>
<dbReference type="PANTHER" id="PTHR13471:SF0">
    <property type="entry name" value="NUCLEAR EXOSOME REGULATOR NRDE2"/>
    <property type="match status" value="1"/>
</dbReference>
<dbReference type="AlphaFoldDB" id="A0A6G1G190"/>
<feature type="region of interest" description="Disordered" evidence="5">
    <location>
        <begin position="1037"/>
        <end position="1059"/>
    </location>
</feature>
<keyword evidence="7" id="KW-1185">Reference proteome</keyword>
<dbReference type="GO" id="GO:0031048">
    <property type="term" value="P:regulatory ncRNA-mediated heterochromatin formation"/>
    <property type="evidence" value="ECO:0007669"/>
    <property type="project" value="TreeGrafter"/>
</dbReference>
<dbReference type="SUPFAM" id="SSF48452">
    <property type="entry name" value="TPR-like"/>
    <property type="match status" value="1"/>
</dbReference>
<dbReference type="SMART" id="SM00386">
    <property type="entry name" value="HAT"/>
    <property type="match status" value="2"/>
</dbReference>
<protein>
    <submittedName>
        <fullName evidence="6 8">DUF1740-domain-containing protein</fullName>
    </submittedName>
</protein>
<dbReference type="Proteomes" id="UP000504638">
    <property type="component" value="Unplaced"/>
</dbReference>
<proteinExistence type="inferred from homology"/>
<feature type="compositionally biased region" description="Basic and acidic residues" evidence="5">
    <location>
        <begin position="152"/>
        <end position="181"/>
    </location>
</feature>
<comment type="similarity">
    <text evidence="2">Belongs to the NRDE2 family.</text>
</comment>
<feature type="region of interest" description="Disordered" evidence="5">
    <location>
        <begin position="1"/>
        <end position="77"/>
    </location>
</feature>
<feature type="compositionally biased region" description="Basic and acidic residues" evidence="5">
    <location>
        <begin position="45"/>
        <end position="77"/>
    </location>
</feature>
<evidence type="ECO:0000313" key="6">
    <source>
        <dbReference type="EMBL" id="KAF1811803.1"/>
    </source>
</evidence>
<dbReference type="GeneID" id="54417677"/>
<dbReference type="RefSeq" id="XP_033533434.1">
    <property type="nucleotide sequence ID" value="XM_033677107.1"/>
</dbReference>
<reference evidence="6 8" key="1">
    <citation type="submission" date="2020-01" db="EMBL/GenBank/DDBJ databases">
        <authorList>
            <consortium name="DOE Joint Genome Institute"/>
            <person name="Haridas S."/>
            <person name="Albert R."/>
            <person name="Binder M."/>
            <person name="Bloem J."/>
            <person name="Labutti K."/>
            <person name="Salamov A."/>
            <person name="Andreopoulos B."/>
            <person name="Baker S.E."/>
            <person name="Barry K."/>
            <person name="Bills G."/>
            <person name="Bluhm B.H."/>
            <person name="Cannon C."/>
            <person name="Castanera R."/>
            <person name="Culley D.E."/>
            <person name="Daum C."/>
            <person name="Ezra D."/>
            <person name="Gonzalez J.B."/>
            <person name="Henrissat B."/>
            <person name="Kuo A."/>
            <person name="Liang C."/>
            <person name="Lipzen A."/>
            <person name="Lutzoni F."/>
            <person name="Magnuson J."/>
            <person name="Mondo S."/>
            <person name="Nolan M."/>
            <person name="Ohm R."/>
            <person name="Pangilinan J."/>
            <person name="Park H.-J."/>
            <person name="Ramirez L."/>
            <person name="Alfaro M."/>
            <person name="Sun H."/>
            <person name="Tritt A."/>
            <person name="Yoshinaga Y."/>
            <person name="Zwiers L.-H."/>
            <person name="Turgeon B.G."/>
            <person name="Goodwin S.B."/>
            <person name="Spatafora J.W."/>
            <person name="Crous P.W."/>
            <person name="Grigoriev I.V."/>
        </authorList>
    </citation>
    <scope>NUCLEOTIDE SEQUENCE</scope>
    <source>
        <strain evidence="6 8">CBS 781.70</strain>
    </source>
</reference>
<dbReference type="Gene3D" id="1.25.40.10">
    <property type="entry name" value="Tetratricopeptide repeat domain"/>
    <property type="match status" value="1"/>
</dbReference>
<evidence type="ECO:0000313" key="8">
    <source>
        <dbReference type="RefSeq" id="XP_033533434.1"/>
    </source>
</evidence>
<dbReference type="GO" id="GO:0071013">
    <property type="term" value="C:catalytic step 2 spliceosome"/>
    <property type="evidence" value="ECO:0007669"/>
    <property type="project" value="TreeGrafter"/>
</dbReference>
<name>A0A6G1G190_9PEZI</name>
<evidence type="ECO:0000256" key="4">
    <source>
        <dbReference type="ARBA" id="ARBA00023242"/>
    </source>
</evidence>
<feature type="compositionally biased region" description="Basic and acidic residues" evidence="5">
    <location>
        <begin position="1"/>
        <end position="14"/>
    </location>
</feature>
<accession>A0A6G1G190</accession>
<evidence type="ECO:0000256" key="2">
    <source>
        <dbReference type="ARBA" id="ARBA00009265"/>
    </source>
</evidence>
<keyword evidence="3" id="KW-0677">Repeat</keyword>
<evidence type="ECO:0000313" key="7">
    <source>
        <dbReference type="Proteomes" id="UP000504638"/>
    </source>
</evidence>
<dbReference type="GO" id="GO:1902369">
    <property type="term" value="P:negative regulation of RNA catabolic process"/>
    <property type="evidence" value="ECO:0007669"/>
    <property type="project" value="TreeGrafter"/>
</dbReference>
<feature type="region of interest" description="Disordered" evidence="5">
    <location>
        <begin position="152"/>
        <end position="252"/>
    </location>
</feature>
<evidence type="ECO:0000256" key="3">
    <source>
        <dbReference type="ARBA" id="ARBA00022737"/>
    </source>
</evidence>
<dbReference type="Pfam" id="PF08424">
    <property type="entry name" value="NRDE-2"/>
    <property type="match status" value="1"/>
</dbReference>
<evidence type="ECO:0000256" key="1">
    <source>
        <dbReference type="ARBA" id="ARBA00004123"/>
    </source>
</evidence>
<dbReference type="OrthoDB" id="297219at2759"/>
<keyword evidence="4" id="KW-0539">Nucleus</keyword>
<evidence type="ECO:0000256" key="5">
    <source>
        <dbReference type="SAM" id="MobiDB-lite"/>
    </source>
</evidence>
<dbReference type="GO" id="GO:0006396">
    <property type="term" value="P:RNA processing"/>
    <property type="evidence" value="ECO:0007669"/>
    <property type="project" value="InterPro"/>
</dbReference>
<dbReference type="PANTHER" id="PTHR13471">
    <property type="entry name" value="TETRATRICOPEPTIDE-LIKE HELICAL"/>
    <property type="match status" value="1"/>
</dbReference>
<dbReference type="InterPro" id="IPR003107">
    <property type="entry name" value="HAT"/>
</dbReference>
<gene>
    <name evidence="6 8" type="ORF">P152DRAFT_418558</name>
</gene>